<gene>
    <name evidence="1" type="ORF">SCALOS_LOCUS658</name>
</gene>
<dbReference type="Proteomes" id="UP000789860">
    <property type="component" value="Unassembled WGS sequence"/>
</dbReference>
<comment type="caution">
    <text evidence="1">The sequence shown here is derived from an EMBL/GenBank/DDBJ whole genome shotgun (WGS) entry which is preliminary data.</text>
</comment>
<evidence type="ECO:0000313" key="1">
    <source>
        <dbReference type="EMBL" id="CAG8441505.1"/>
    </source>
</evidence>
<keyword evidence="2" id="KW-1185">Reference proteome</keyword>
<organism evidence="1 2">
    <name type="scientific">Scutellospora calospora</name>
    <dbReference type="NCBI Taxonomy" id="85575"/>
    <lineage>
        <taxon>Eukaryota</taxon>
        <taxon>Fungi</taxon>
        <taxon>Fungi incertae sedis</taxon>
        <taxon>Mucoromycota</taxon>
        <taxon>Glomeromycotina</taxon>
        <taxon>Glomeromycetes</taxon>
        <taxon>Diversisporales</taxon>
        <taxon>Gigasporaceae</taxon>
        <taxon>Scutellospora</taxon>
    </lineage>
</organism>
<accession>A0ACA9JXR9</accession>
<name>A0ACA9JXR9_9GLOM</name>
<proteinExistence type="predicted"/>
<evidence type="ECO:0000313" key="2">
    <source>
        <dbReference type="Proteomes" id="UP000789860"/>
    </source>
</evidence>
<protein>
    <submittedName>
        <fullName evidence="1">11020_t:CDS:1</fullName>
    </submittedName>
</protein>
<reference evidence="1" key="1">
    <citation type="submission" date="2021-06" db="EMBL/GenBank/DDBJ databases">
        <authorList>
            <person name="Kallberg Y."/>
            <person name="Tangrot J."/>
            <person name="Rosling A."/>
        </authorList>
    </citation>
    <scope>NUCLEOTIDE SEQUENCE</scope>
    <source>
        <strain evidence="1">AU212A</strain>
    </source>
</reference>
<dbReference type="EMBL" id="CAJVPM010000321">
    <property type="protein sequence ID" value="CAG8441505.1"/>
    <property type="molecule type" value="Genomic_DNA"/>
</dbReference>
<sequence>MDESANLSSFDMKDLKASMVECTKIFSDCTKMNSDNIIIREQIKNLFKLRLRFQDFAENSVDHGIKLSSYIVNFKGVVDLIDDPTIHKEDFIEELKSLEDETKEYKTVSENLFRSIKGFIDQFSASNKYIESYMDGIKKEIGKIEDNLNEIKNSKQRQVKLYEEKKFWEGLFIVATTGLAIAIAPGAGLAIGIANLISTSIKDDHDLNYETLINIANELIESLDESKEEKTELTKDLSALFEGFAKIAVTFVKFQLFWNSQKETLSKILQNLDNVEKINRINTLKVKLIGKQLDQLKSSVFDYNNTVLEIITYDRMI</sequence>